<feature type="compositionally biased region" description="Low complexity" evidence="1">
    <location>
        <begin position="11"/>
        <end position="40"/>
    </location>
</feature>
<protein>
    <submittedName>
        <fullName evidence="2">Uncharacterized protein</fullName>
    </submittedName>
</protein>
<accession>A0AAN6NEN1</accession>
<evidence type="ECO:0000256" key="1">
    <source>
        <dbReference type="SAM" id="MobiDB-lite"/>
    </source>
</evidence>
<dbReference type="Proteomes" id="UP001303473">
    <property type="component" value="Unassembled WGS sequence"/>
</dbReference>
<dbReference type="EMBL" id="MU853775">
    <property type="protein sequence ID" value="KAK3942312.1"/>
    <property type="molecule type" value="Genomic_DNA"/>
</dbReference>
<keyword evidence="3" id="KW-1185">Reference proteome</keyword>
<feature type="region of interest" description="Disordered" evidence="1">
    <location>
        <begin position="1"/>
        <end position="121"/>
    </location>
</feature>
<gene>
    <name evidence="2" type="ORF">QBC46DRAFT_284399</name>
</gene>
<organism evidence="2 3">
    <name type="scientific">Diplogelasinospora grovesii</name>
    <dbReference type="NCBI Taxonomy" id="303347"/>
    <lineage>
        <taxon>Eukaryota</taxon>
        <taxon>Fungi</taxon>
        <taxon>Dikarya</taxon>
        <taxon>Ascomycota</taxon>
        <taxon>Pezizomycotina</taxon>
        <taxon>Sordariomycetes</taxon>
        <taxon>Sordariomycetidae</taxon>
        <taxon>Sordariales</taxon>
        <taxon>Diplogelasinosporaceae</taxon>
        <taxon>Diplogelasinospora</taxon>
    </lineage>
</organism>
<dbReference type="AlphaFoldDB" id="A0AAN6NEN1"/>
<evidence type="ECO:0000313" key="2">
    <source>
        <dbReference type="EMBL" id="KAK3942312.1"/>
    </source>
</evidence>
<name>A0AAN6NEN1_9PEZI</name>
<feature type="compositionally biased region" description="Low complexity" evidence="1">
    <location>
        <begin position="88"/>
        <end position="99"/>
    </location>
</feature>
<dbReference type="PANTHER" id="PTHR37332:SF1">
    <property type="entry name" value="ELMO DOMAIN-CONTAINING PROTEIN"/>
    <property type="match status" value="1"/>
</dbReference>
<feature type="compositionally biased region" description="Polar residues" evidence="1">
    <location>
        <begin position="339"/>
        <end position="359"/>
    </location>
</feature>
<evidence type="ECO:0000313" key="3">
    <source>
        <dbReference type="Proteomes" id="UP001303473"/>
    </source>
</evidence>
<feature type="region of interest" description="Disordered" evidence="1">
    <location>
        <begin position="338"/>
        <end position="368"/>
    </location>
</feature>
<feature type="compositionally biased region" description="Polar residues" evidence="1">
    <location>
        <begin position="1"/>
        <end position="10"/>
    </location>
</feature>
<feature type="compositionally biased region" description="Basic and acidic residues" evidence="1">
    <location>
        <begin position="71"/>
        <end position="85"/>
    </location>
</feature>
<feature type="compositionally biased region" description="Low complexity" evidence="1">
    <location>
        <begin position="57"/>
        <end position="69"/>
    </location>
</feature>
<comment type="caution">
    <text evidence="2">The sequence shown here is derived from an EMBL/GenBank/DDBJ whole genome shotgun (WGS) entry which is preliminary data.</text>
</comment>
<feature type="compositionally biased region" description="Basic residues" evidence="1">
    <location>
        <begin position="101"/>
        <end position="110"/>
    </location>
</feature>
<proteinExistence type="predicted"/>
<sequence>MQRSGTTTRPSIQTSSSAPFFSSLFSSSSRDKSSNSPSSPVKSRPGTSSGPGGEQGAGAAAADTHASGSPQRERNVLHKDRDRRPSSGRKSSFGSTSLSPRKSKRGKHRANSSLSASFKVPNGFAGTSQVSVATQNSSSSSIPPLPDFATLAKLSSQAAATSELSPTSIDNSYQSKMLARTNTGSTNAYIPVNAGLAPGAIVATGPGGMQQQQSTELSLVHAHIHDTANKRISTLDYLRKAHEGRIYWFNTLLFDKPDLQRMPYFSDSRKLARRATNYLLLGLSLPAVIDLNSGTPVEFLRSLNTLLTEFDSFQQLHSENGTSSSSLSRARLPHMFRRATNTGTKGRRSSGATANTNISDEVGYPLEPVDSNDNPGGTVGTAAIMNFAAAETDLLPGEEYTHLLTPSLPFDPDFFETFATLCDVLIDTYTRLLALVPTSRECNGLVGELFAKADSKVRKIIIQGAVKEFEDTGRAGIKAEVANVGKVVLGGLM</sequence>
<dbReference type="PANTHER" id="PTHR37332">
    <property type="entry name" value="EXPRESSED PROTEIN"/>
    <property type="match status" value="1"/>
</dbReference>
<reference evidence="3" key="1">
    <citation type="journal article" date="2023" name="Mol. Phylogenet. Evol.">
        <title>Genome-scale phylogeny and comparative genomics of the fungal order Sordariales.</title>
        <authorList>
            <person name="Hensen N."/>
            <person name="Bonometti L."/>
            <person name="Westerberg I."/>
            <person name="Brannstrom I.O."/>
            <person name="Guillou S."/>
            <person name="Cros-Aarteil S."/>
            <person name="Calhoun S."/>
            <person name="Haridas S."/>
            <person name="Kuo A."/>
            <person name="Mondo S."/>
            <person name="Pangilinan J."/>
            <person name="Riley R."/>
            <person name="LaButti K."/>
            <person name="Andreopoulos B."/>
            <person name="Lipzen A."/>
            <person name="Chen C."/>
            <person name="Yan M."/>
            <person name="Daum C."/>
            <person name="Ng V."/>
            <person name="Clum A."/>
            <person name="Steindorff A."/>
            <person name="Ohm R.A."/>
            <person name="Martin F."/>
            <person name="Silar P."/>
            <person name="Natvig D.O."/>
            <person name="Lalanne C."/>
            <person name="Gautier V."/>
            <person name="Ament-Velasquez S.L."/>
            <person name="Kruys A."/>
            <person name="Hutchinson M.I."/>
            <person name="Powell A.J."/>
            <person name="Barry K."/>
            <person name="Miller A.N."/>
            <person name="Grigoriev I.V."/>
            <person name="Debuchy R."/>
            <person name="Gladieux P."/>
            <person name="Hiltunen Thoren M."/>
            <person name="Johannesson H."/>
        </authorList>
    </citation>
    <scope>NUCLEOTIDE SEQUENCE [LARGE SCALE GENOMIC DNA]</scope>
    <source>
        <strain evidence="3">CBS 340.73</strain>
    </source>
</reference>